<reference evidence="8 9" key="1">
    <citation type="submission" date="2024-02" db="EMBL/GenBank/DDBJ databases">
        <authorList>
            <person name="Chen Y."/>
            <person name="Shah S."/>
            <person name="Dougan E. K."/>
            <person name="Thang M."/>
            <person name="Chan C."/>
        </authorList>
    </citation>
    <scope>NUCLEOTIDE SEQUENCE [LARGE SCALE GENOMIC DNA]</scope>
</reference>
<evidence type="ECO:0000313" key="9">
    <source>
        <dbReference type="Proteomes" id="UP001642464"/>
    </source>
</evidence>
<evidence type="ECO:0000256" key="2">
    <source>
        <dbReference type="ARBA" id="ARBA00022692"/>
    </source>
</evidence>
<dbReference type="InterPro" id="IPR058533">
    <property type="entry name" value="Cation_efflux_TM"/>
</dbReference>
<keyword evidence="3" id="KW-0813">Transport</keyword>
<sequence>PRPINGKIMFSISFFGFGVNLILMKADSHGGDDHGHSHGDDNVAVQAALAHVIGDIVQSLGVCLAALCIWLQPLDVGTVWTSRGEVSRWNYAARSKLMPLRRDRPTHHQGHDGEDHRNADGQGTFED</sequence>
<evidence type="ECO:0000256" key="5">
    <source>
        <dbReference type="ARBA" id="ARBA00023136"/>
    </source>
</evidence>
<evidence type="ECO:0000259" key="7">
    <source>
        <dbReference type="Pfam" id="PF01545"/>
    </source>
</evidence>
<name>A0ABP0QNH8_9DINO</name>
<keyword evidence="2" id="KW-0812">Transmembrane</keyword>
<proteinExistence type="predicted"/>
<evidence type="ECO:0000256" key="1">
    <source>
        <dbReference type="ARBA" id="ARBA00004141"/>
    </source>
</evidence>
<protein>
    <submittedName>
        <fullName evidence="8">Zinc transporter 4 (ZnT-4) (Dri 27 protein) (Solute carrier family 30 member 4)</fullName>
    </submittedName>
</protein>
<dbReference type="Pfam" id="PF01545">
    <property type="entry name" value="Cation_efflux"/>
    <property type="match status" value="1"/>
</dbReference>
<organism evidence="8 9">
    <name type="scientific">Durusdinium trenchii</name>
    <dbReference type="NCBI Taxonomy" id="1381693"/>
    <lineage>
        <taxon>Eukaryota</taxon>
        <taxon>Sar</taxon>
        <taxon>Alveolata</taxon>
        <taxon>Dinophyceae</taxon>
        <taxon>Suessiales</taxon>
        <taxon>Symbiodiniaceae</taxon>
        <taxon>Durusdinium</taxon>
    </lineage>
</organism>
<keyword evidence="3" id="KW-0862">Zinc</keyword>
<keyword evidence="4" id="KW-1133">Transmembrane helix</keyword>
<keyword evidence="3" id="KW-0406">Ion transport</keyword>
<dbReference type="SUPFAM" id="SSF161111">
    <property type="entry name" value="Cation efflux protein transmembrane domain-like"/>
    <property type="match status" value="1"/>
</dbReference>
<feature type="compositionally biased region" description="Basic and acidic residues" evidence="6">
    <location>
        <begin position="109"/>
        <end position="119"/>
    </location>
</feature>
<accession>A0ABP0QNH8</accession>
<evidence type="ECO:0000256" key="4">
    <source>
        <dbReference type="ARBA" id="ARBA00022989"/>
    </source>
</evidence>
<comment type="caution">
    <text evidence="8">The sequence shown here is derived from an EMBL/GenBank/DDBJ whole genome shotgun (WGS) entry which is preliminary data.</text>
</comment>
<dbReference type="EMBL" id="CAXAMM010039906">
    <property type="protein sequence ID" value="CAK9089819.1"/>
    <property type="molecule type" value="Genomic_DNA"/>
</dbReference>
<dbReference type="InterPro" id="IPR027469">
    <property type="entry name" value="Cation_efflux_TMD_sf"/>
</dbReference>
<keyword evidence="5" id="KW-0472">Membrane</keyword>
<feature type="non-terminal residue" evidence="8">
    <location>
        <position position="1"/>
    </location>
</feature>
<comment type="subcellular location">
    <subcellularLocation>
        <location evidence="1">Membrane</location>
        <topology evidence="1">Multi-pass membrane protein</topology>
    </subcellularLocation>
</comment>
<keyword evidence="9" id="KW-1185">Reference proteome</keyword>
<gene>
    <name evidence="8" type="ORF">SCF082_LOCUS42373</name>
</gene>
<dbReference type="PANTHER" id="PTHR11562:SF17">
    <property type="entry name" value="RE54080P-RELATED"/>
    <property type="match status" value="1"/>
</dbReference>
<keyword evidence="3" id="KW-0864">Zinc transport</keyword>
<dbReference type="InterPro" id="IPR050681">
    <property type="entry name" value="CDF/SLC30A"/>
</dbReference>
<dbReference type="Gene3D" id="1.20.1510.10">
    <property type="entry name" value="Cation efflux protein transmembrane domain"/>
    <property type="match status" value="1"/>
</dbReference>
<evidence type="ECO:0000256" key="3">
    <source>
        <dbReference type="ARBA" id="ARBA00022906"/>
    </source>
</evidence>
<dbReference type="Proteomes" id="UP001642464">
    <property type="component" value="Unassembled WGS sequence"/>
</dbReference>
<feature type="domain" description="Cation efflux protein transmembrane" evidence="7">
    <location>
        <begin position="3"/>
        <end position="75"/>
    </location>
</feature>
<dbReference type="PANTHER" id="PTHR11562">
    <property type="entry name" value="CATION EFFLUX PROTEIN/ ZINC TRANSPORTER"/>
    <property type="match status" value="1"/>
</dbReference>
<evidence type="ECO:0000313" key="8">
    <source>
        <dbReference type="EMBL" id="CAK9089819.1"/>
    </source>
</evidence>
<feature type="region of interest" description="Disordered" evidence="6">
    <location>
        <begin position="100"/>
        <end position="127"/>
    </location>
</feature>
<evidence type="ECO:0000256" key="6">
    <source>
        <dbReference type="SAM" id="MobiDB-lite"/>
    </source>
</evidence>